<dbReference type="Proteomes" id="UP000218164">
    <property type="component" value="Unassembled WGS sequence"/>
</dbReference>
<proteinExistence type="predicted"/>
<evidence type="ECO:0000313" key="2">
    <source>
        <dbReference type="Proteomes" id="UP000218164"/>
    </source>
</evidence>
<organism evidence="1 2">
    <name type="scientific">Methanosarcina spelaei</name>
    <dbReference type="NCBI Taxonomy" id="1036679"/>
    <lineage>
        <taxon>Archaea</taxon>
        <taxon>Methanobacteriati</taxon>
        <taxon>Methanobacteriota</taxon>
        <taxon>Stenosarchaea group</taxon>
        <taxon>Methanomicrobia</taxon>
        <taxon>Methanosarcinales</taxon>
        <taxon>Methanosarcinaceae</taxon>
        <taxon>Methanosarcina</taxon>
    </lineage>
</organism>
<dbReference type="EMBL" id="LMVP01000029">
    <property type="protein sequence ID" value="PAV14109.1"/>
    <property type="molecule type" value="Genomic_DNA"/>
</dbReference>
<gene>
    <name evidence="1" type="ORF">ASJ81_15155</name>
</gene>
<dbReference type="AlphaFoldDB" id="A0A2A2HXB2"/>
<reference evidence="1 2" key="1">
    <citation type="journal article" date="2017" name="BMC Genomics">
        <title>Genomic analysis of methanogenic archaea reveals a shift towards energy conservation.</title>
        <authorList>
            <person name="Gilmore S.P."/>
            <person name="Henske J.K."/>
            <person name="Sexton J.A."/>
            <person name="Solomon K.V."/>
            <person name="Seppala S."/>
            <person name="Yoo J.I."/>
            <person name="Huyett L.M."/>
            <person name="Pressman A."/>
            <person name="Cogan J.Z."/>
            <person name="Kivenson V."/>
            <person name="Peng X."/>
            <person name="Tan Y."/>
            <person name="Valentine D.L."/>
            <person name="O'Malley M.A."/>
        </authorList>
    </citation>
    <scope>NUCLEOTIDE SEQUENCE [LARGE SCALE GENOMIC DNA]</scope>
    <source>
        <strain evidence="1 2">MC-15</strain>
    </source>
</reference>
<keyword evidence="2" id="KW-1185">Reference proteome</keyword>
<evidence type="ECO:0000313" key="1">
    <source>
        <dbReference type="EMBL" id="PAV14109.1"/>
    </source>
</evidence>
<accession>A0A2A2HXB2</accession>
<name>A0A2A2HXB2_9EURY</name>
<protein>
    <submittedName>
        <fullName evidence="1">Uncharacterized protein</fullName>
    </submittedName>
</protein>
<sequence>MLSVKFYTKNLVKNHKNSHQEKENHLSNRIVKNWQKFVEIILLIIPTDMKTIFPHKNQTVKLRSNSKNTE</sequence>
<comment type="caution">
    <text evidence="1">The sequence shown here is derived from an EMBL/GenBank/DDBJ whole genome shotgun (WGS) entry which is preliminary data.</text>
</comment>